<dbReference type="AlphaFoldDB" id="A0AAU9IGM7"/>
<evidence type="ECO:0000313" key="13">
    <source>
        <dbReference type="EMBL" id="CAG9312960.1"/>
    </source>
</evidence>
<comment type="caution">
    <text evidence="13">The sequence shown here is derived from an EMBL/GenBank/DDBJ whole genome shotgun (WGS) entry which is preliminary data.</text>
</comment>
<dbReference type="SUPFAM" id="SSF90123">
    <property type="entry name" value="ABC transporter transmembrane region"/>
    <property type="match status" value="1"/>
</dbReference>
<dbReference type="InterPro" id="IPR003593">
    <property type="entry name" value="AAA+_ATPase"/>
</dbReference>
<evidence type="ECO:0000313" key="14">
    <source>
        <dbReference type="Proteomes" id="UP001162131"/>
    </source>
</evidence>
<keyword evidence="14" id="KW-1185">Reference proteome</keyword>
<keyword evidence="5 10" id="KW-0812">Transmembrane</keyword>
<sequence>MVEGVYIRNKINKNSINHQIQIPEFVEREIPDNIYTKRHILKFLYPYIFPKDFKLRMAVFSTAGLLVASKSLNAGVPFILKEAVNTLGTSMGYATILFGTYALARIAVILTQEYKNAIFSRVVLNAVKDVSSRVFWHLHSLDYTYHLESTKTTLFAVGRSMKGVENFLRFMMMSIIPTTLEFMIASGILLKYCGWPYLLTFGGTVATYWVFTTRYSTYRQDYIKEVKRKRKAVDFVINESFLNYEAVKCFTNEKLESDRYNHFLKQQMQAAVKTSNSLSTLNCGQHIIFNTGLAINLLLAVAQVSAGTMTIGDIFLIQTMFLQLQFPLNFLGSVYRELNEAQLEIKDLFHIFNIKPKVMEPPNAQSYQYKGGKISIKNVTYGFEDRKVFNDLDIEIEPGTSNAIVGESGIGKSTLFRLLYRLLDPEKGSILIDDQDVKSLKLESLRKNIAMVPQNGNLFNDSVYYNIIYGNPEASFEDVVKVCKMVNIYDRIMDFEEKFETNVGELGCKLSGGERQRISLARCLLKNANIYFFDEFTSAVDSHNENLITNALKEKLKGKTTIFAAHRLPSITYVDKIFVLQGGKVREQGTHQELLDKNSYYRELWDKFNKQHDI</sequence>
<dbReference type="SUPFAM" id="SSF52540">
    <property type="entry name" value="P-loop containing nucleoside triphosphate hydrolases"/>
    <property type="match status" value="1"/>
</dbReference>
<name>A0AAU9IGM7_9CILI</name>
<evidence type="ECO:0000256" key="10">
    <source>
        <dbReference type="SAM" id="Phobius"/>
    </source>
</evidence>
<dbReference type="PANTHER" id="PTHR24221:SF402">
    <property type="entry name" value="IRON-SULFUR CLUSTERS TRANSPORTER ABCB7, MITOCHONDRIAL"/>
    <property type="match status" value="1"/>
</dbReference>
<dbReference type="Pfam" id="PF00664">
    <property type="entry name" value="ABC_membrane"/>
    <property type="match status" value="1"/>
</dbReference>
<dbReference type="PANTHER" id="PTHR24221">
    <property type="entry name" value="ATP-BINDING CASSETTE SUB-FAMILY B"/>
    <property type="match status" value="1"/>
</dbReference>
<dbReference type="GO" id="GO:0005886">
    <property type="term" value="C:plasma membrane"/>
    <property type="evidence" value="ECO:0007669"/>
    <property type="project" value="UniProtKB-SubCell"/>
</dbReference>
<feature type="transmembrane region" description="Helical" evidence="10">
    <location>
        <begin position="167"/>
        <end position="188"/>
    </location>
</feature>
<evidence type="ECO:0000256" key="3">
    <source>
        <dbReference type="ARBA" id="ARBA00022448"/>
    </source>
</evidence>
<dbReference type="InterPro" id="IPR017871">
    <property type="entry name" value="ABC_transporter-like_CS"/>
</dbReference>
<evidence type="ECO:0000256" key="6">
    <source>
        <dbReference type="ARBA" id="ARBA00022741"/>
    </source>
</evidence>
<accession>A0AAU9IGM7</accession>
<dbReference type="InterPro" id="IPR003439">
    <property type="entry name" value="ABC_transporter-like_ATP-bd"/>
</dbReference>
<dbReference type="InterPro" id="IPR036640">
    <property type="entry name" value="ABC1_TM_sf"/>
</dbReference>
<dbReference type="GO" id="GO:0005524">
    <property type="term" value="F:ATP binding"/>
    <property type="evidence" value="ECO:0007669"/>
    <property type="project" value="UniProtKB-KW"/>
</dbReference>
<dbReference type="GO" id="GO:0016887">
    <property type="term" value="F:ATP hydrolysis activity"/>
    <property type="evidence" value="ECO:0007669"/>
    <property type="project" value="InterPro"/>
</dbReference>
<dbReference type="PROSITE" id="PS50893">
    <property type="entry name" value="ABC_TRANSPORTER_2"/>
    <property type="match status" value="1"/>
</dbReference>
<organism evidence="13 14">
    <name type="scientific">Blepharisma stoltei</name>
    <dbReference type="NCBI Taxonomy" id="1481888"/>
    <lineage>
        <taxon>Eukaryota</taxon>
        <taxon>Sar</taxon>
        <taxon>Alveolata</taxon>
        <taxon>Ciliophora</taxon>
        <taxon>Postciliodesmatophora</taxon>
        <taxon>Heterotrichea</taxon>
        <taxon>Heterotrichida</taxon>
        <taxon>Blepharismidae</taxon>
        <taxon>Blepharisma</taxon>
    </lineage>
</organism>
<feature type="domain" description="ABC transmembrane type-1" evidence="12">
    <location>
        <begin position="65"/>
        <end position="340"/>
    </location>
</feature>
<evidence type="ECO:0000256" key="7">
    <source>
        <dbReference type="ARBA" id="ARBA00022840"/>
    </source>
</evidence>
<comment type="subcellular location">
    <subcellularLocation>
        <location evidence="2">Cell membrane</location>
        <topology evidence="2">Multi-pass membrane protein</topology>
    </subcellularLocation>
    <subcellularLocation>
        <location evidence="1">Mitochondrion membrane</location>
        <topology evidence="1">Multi-pass membrane protein</topology>
    </subcellularLocation>
</comment>
<keyword evidence="9 10" id="KW-0472">Membrane</keyword>
<dbReference type="PROSITE" id="PS50929">
    <property type="entry name" value="ABC_TM1F"/>
    <property type="match status" value="1"/>
</dbReference>
<proteinExistence type="predicted"/>
<evidence type="ECO:0000256" key="4">
    <source>
        <dbReference type="ARBA" id="ARBA00022475"/>
    </source>
</evidence>
<dbReference type="SMART" id="SM00382">
    <property type="entry name" value="AAA"/>
    <property type="match status" value="1"/>
</dbReference>
<dbReference type="FunFam" id="3.40.50.300:FF:000221">
    <property type="entry name" value="Multidrug ABC transporter ATP-binding protein"/>
    <property type="match status" value="1"/>
</dbReference>
<evidence type="ECO:0000256" key="1">
    <source>
        <dbReference type="ARBA" id="ARBA00004225"/>
    </source>
</evidence>
<feature type="transmembrane region" description="Helical" evidence="10">
    <location>
        <begin position="57"/>
        <end position="80"/>
    </location>
</feature>
<dbReference type="Gene3D" id="1.20.1560.10">
    <property type="entry name" value="ABC transporter type 1, transmembrane domain"/>
    <property type="match status" value="1"/>
</dbReference>
<dbReference type="EMBL" id="CAJZBQ010000009">
    <property type="protein sequence ID" value="CAG9312960.1"/>
    <property type="molecule type" value="Genomic_DNA"/>
</dbReference>
<dbReference type="Proteomes" id="UP001162131">
    <property type="component" value="Unassembled WGS sequence"/>
</dbReference>
<gene>
    <name evidence="13" type="ORF">BSTOLATCC_MIC7751</name>
</gene>
<evidence type="ECO:0000256" key="2">
    <source>
        <dbReference type="ARBA" id="ARBA00004651"/>
    </source>
</evidence>
<feature type="domain" description="ABC transporter" evidence="11">
    <location>
        <begin position="374"/>
        <end position="607"/>
    </location>
</feature>
<dbReference type="GO" id="GO:0005743">
    <property type="term" value="C:mitochondrial inner membrane"/>
    <property type="evidence" value="ECO:0007669"/>
    <property type="project" value="TreeGrafter"/>
</dbReference>
<dbReference type="CDD" id="cd18582">
    <property type="entry name" value="ABC_6TM_ATM1_ABCB7"/>
    <property type="match status" value="1"/>
</dbReference>
<dbReference type="GO" id="GO:0006879">
    <property type="term" value="P:intracellular iron ion homeostasis"/>
    <property type="evidence" value="ECO:0007669"/>
    <property type="project" value="TreeGrafter"/>
</dbReference>
<keyword evidence="6" id="KW-0547">Nucleotide-binding</keyword>
<evidence type="ECO:0000256" key="8">
    <source>
        <dbReference type="ARBA" id="ARBA00022989"/>
    </source>
</evidence>
<evidence type="ECO:0000256" key="9">
    <source>
        <dbReference type="ARBA" id="ARBA00023136"/>
    </source>
</evidence>
<dbReference type="PROSITE" id="PS00211">
    <property type="entry name" value="ABC_TRANSPORTER_1"/>
    <property type="match status" value="1"/>
</dbReference>
<dbReference type="Gene3D" id="3.40.50.300">
    <property type="entry name" value="P-loop containing nucleotide triphosphate hydrolases"/>
    <property type="match status" value="1"/>
</dbReference>
<keyword evidence="8 10" id="KW-1133">Transmembrane helix</keyword>
<dbReference type="GO" id="GO:0140359">
    <property type="term" value="F:ABC-type transporter activity"/>
    <property type="evidence" value="ECO:0007669"/>
    <property type="project" value="InterPro"/>
</dbReference>
<feature type="transmembrane region" description="Helical" evidence="10">
    <location>
        <begin position="92"/>
        <end position="111"/>
    </location>
</feature>
<keyword evidence="3" id="KW-0813">Transport</keyword>
<feature type="transmembrane region" description="Helical" evidence="10">
    <location>
        <begin position="194"/>
        <end position="211"/>
    </location>
</feature>
<protein>
    <submittedName>
        <fullName evidence="13">Uncharacterized protein</fullName>
    </submittedName>
</protein>
<dbReference type="InterPro" id="IPR027417">
    <property type="entry name" value="P-loop_NTPase"/>
</dbReference>
<evidence type="ECO:0000259" key="12">
    <source>
        <dbReference type="PROSITE" id="PS50929"/>
    </source>
</evidence>
<dbReference type="InterPro" id="IPR039421">
    <property type="entry name" value="Type_1_exporter"/>
</dbReference>
<evidence type="ECO:0000259" key="11">
    <source>
        <dbReference type="PROSITE" id="PS50893"/>
    </source>
</evidence>
<reference evidence="13" key="1">
    <citation type="submission" date="2021-09" db="EMBL/GenBank/DDBJ databases">
        <authorList>
            <consortium name="AG Swart"/>
            <person name="Singh M."/>
            <person name="Singh A."/>
            <person name="Seah K."/>
            <person name="Emmerich C."/>
        </authorList>
    </citation>
    <scope>NUCLEOTIDE SEQUENCE</scope>
    <source>
        <strain evidence="13">ATCC30299</strain>
    </source>
</reference>
<evidence type="ECO:0000256" key="5">
    <source>
        <dbReference type="ARBA" id="ARBA00022692"/>
    </source>
</evidence>
<dbReference type="InterPro" id="IPR011527">
    <property type="entry name" value="ABC1_TM_dom"/>
</dbReference>
<keyword evidence="4" id="KW-1003">Cell membrane</keyword>
<keyword evidence="7" id="KW-0067">ATP-binding</keyword>
<dbReference type="Pfam" id="PF00005">
    <property type="entry name" value="ABC_tran"/>
    <property type="match status" value="1"/>
</dbReference>